<evidence type="ECO:0000256" key="1">
    <source>
        <dbReference type="ARBA" id="ARBA00022670"/>
    </source>
</evidence>
<dbReference type="GO" id="GO:0004176">
    <property type="term" value="F:ATP-dependent peptidase activity"/>
    <property type="evidence" value="ECO:0007669"/>
    <property type="project" value="InterPro"/>
</dbReference>
<dbReference type="PANTHER" id="PTHR10046">
    <property type="entry name" value="ATP DEPENDENT LON PROTEASE FAMILY MEMBER"/>
    <property type="match status" value="1"/>
</dbReference>
<dbReference type="Gene3D" id="3.40.50.300">
    <property type="entry name" value="P-loop containing nucleotide triphosphate hydrolases"/>
    <property type="match status" value="1"/>
</dbReference>
<dbReference type="PROSITE" id="PS51786">
    <property type="entry name" value="LON_PROTEOLYTIC"/>
    <property type="match status" value="1"/>
</dbReference>
<dbReference type="SMART" id="SM00382">
    <property type="entry name" value="AAA"/>
    <property type="match status" value="1"/>
</dbReference>
<dbReference type="SUPFAM" id="SSF52540">
    <property type="entry name" value="P-loop containing nucleoside triphosphate hydrolases"/>
    <property type="match status" value="1"/>
</dbReference>
<evidence type="ECO:0000256" key="3">
    <source>
        <dbReference type="ARBA" id="ARBA00022801"/>
    </source>
</evidence>
<feature type="domain" description="Lon proteolytic" evidence="6">
    <location>
        <begin position="733"/>
        <end position="930"/>
    </location>
</feature>
<dbReference type="GO" id="GO:0004252">
    <property type="term" value="F:serine-type endopeptidase activity"/>
    <property type="evidence" value="ECO:0007669"/>
    <property type="project" value="InterPro"/>
</dbReference>
<evidence type="ECO:0000256" key="4">
    <source>
        <dbReference type="ARBA" id="ARBA00022825"/>
    </source>
</evidence>
<dbReference type="Pfam" id="PF00004">
    <property type="entry name" value="AAA"/>
    <property type="match status" value="1"/>
</dbReference>
<evidence type="ECO:0000256" key="2">
    <source>
        <dbReference type="ARBA" id="ARBA00022741"/>
    </source>
</evidence>
<evidence type="ECO:0000256" key="5">
    <source>
        <dbReference type="ARBA" id="ARBA00022840"/>
    </source>
</evidence>
<dbReference type="InterPro" id="IPR027065">
    <property type="entry name" value="Lon_Prtase"/>
</dbReference>
<keyword evidence="2" id="KW-0547">Nucleotide-binding</keyword>
<dbReference type="InterPro" id="IPR020568">
    <property type="entry name" value="Ribosomal_Su5_D2-typ_SF"/>
</dbReference>
<sequence>MQNNLYKFKLFKLYLLQNKYNELANIIFKLTSHINIIDSNYLIENNKKIVLITEIFNINKNINTIYNSYIINNIDKDPTNNVKPHIIDIINNTDESNFELLQNHFTDLPFNEEKKVLHKIISITGYSSLKELFSINNISINNMSSDFINIINELDNIFLPLSFKSFNLASNDNTEFYWRMPVKYSDEDILHLTREFWFKNKDNNYYKIEGIFKNDILSTILKTSQLTYPYLYTKKYNILKDISDDIDIGFVKKFIRYDYIGNIYCMTEIEYAKYLSNSFKLYLQLSKSTFINIMKNFISNSVNLYNLYFIILLLLLGNDDNAEVASLLINLTKEKKINSINLYNLINHNLSFYMQLKINKAAINIKADLEKLKAITIETIDYKKQLLSIKNIPNNIKVLTLEKIEEMKAQNNEFYKQKNFVDHIIKYPWPTNDQYFDVLNDDDKKRNFLIDLKNNLNNLTFGHEEAKNILSQTVANWISNPNSGGRPLGFVGPPGVGKTLLAKSISKALNIPFAEITLGGQNDGELLHGHGYTYSGSQPGLIIRKMVEMGKERCILYFDELDKSASKHGSTNEITSILIHLTDPNMNKSFQDRFFQGVDFPLDKVIMIFSYNDSNKIDPILLDRITEINIKPYTVSDKIVIIKDFVIPELKSNIGINHKWTNLDNKTIEYIIDNYTNEAGIRNIKRNIEKIFLALNYETLTQTVDPDKYILTIKEINRILLQPHSDITKIHHKPCVGIINGLYATTNGDGGIIPIQIYNNFTSTSFEIKLTGKQGDVMKESVQCALTCAIDYIKKNKLKYNIENIDEYFQQNFKNGFHVHAPATSTPKDGPSAGCAFTCAFISRILNRPIRNDISMTGEIELTGRITKIGGLNYKLFGAKKAGVKLIFIPKENKEDLDEIKIKNPKLLDKNFKVIIVEYLDEVIDHVLLI</sequence>
<keyword evidence="4" id="KW-0720">Serine protease</keyword>
<proteinExistence type="predicted"/>
<dbReference type="Pfam" id="PF05362">
    <property type="entry name" value="Lon_C"/>
    <property type="match status" value="1"/>
</dbReference>
<dbReference type="InterPro" id="IPR027417">
    <property type="entry name" value="P-loop_NTPase"/>
</dbReference>
<dbReference type="InterPro" id="IPR003959">
    <property type="entry name" value="ATPase_AAA_core"/>
</dbReference>
<keyword evidence="5" id="KW-0067">ATP-binding</keyword>
<organism evidence="7">
    <name type="scientific">viral metagenome</name>
    <dbReference type="NCBI Taxonomy" id="1070528"/>
    <lineage>
        <taxon>unclassified sequences</taxon>
        <taxon>metagenomes</taxon>
        <taxon>organismal metagenomes</taxon>
    </lineage>
</organism>
<dbReference type="EMBL" id="MN739563">
    <property type="protein sequence ID" value="QHT13150.1"/>
    <property type="molecule type" value="Genomic_DNA"/>
</dbReference>
<dbReference type="InterPro" id="IPR014721">
    <property type="entry name" value="Ribsml_uS5_D2-typ_fold_subgr"/>
</dbReference>
<dbReference type="GO" id="GO:0016887">
    <property type="term" value="F:ATP hydrolysis activity"/>
    <property type="evidence" value="ECO:0007669"/>
    <property type="project" value="InterPro"/>
</dbReference>
<dbReference type="SUPFAM" id="SSF54211">
    <property type="entry name" value="Ribosomal protein S5 domain 2-like"/>
    <property type="match status" value="1"/>
</dbReference>
<reference evidence="7" key="1">
    <citation type="journal article" date="2020" name="Nature">
        <title>Giant virus diversity and host interactions through global metagenomics.</title>
        <authorList>
            <person name="Schulz F."/>
            <person name="Roux S."/>
            <person name="Paez-Espino D."/>
            <person name="Jungbluth S."/>
            <person name="Walsh D.A."/>
            <person name="Denef V.J."/>
            <person name="McMahon K.D."/>
            <person name="Konstantinidis K.T."/>
            <person name="Eloe-Fadrosh E.A."/>
            <person name="Kyrpides N.C."/>
            <person name="Woyke T."/>
        </authorList>
    </citation>
    <scope>NUCLEOTIDE SEQUENCE</scope>
    <source>
        <strain evidence="7">GVMAG-M-3300023174-131</strain>
    </source>
</reference>
<dbReference type="AlphaFoldDB" id="A0A6C0D9W8"/>
<dbReference type="InterPro" id="IPR003593">
    <property type="entry name" value="AAA+_ATPase"/>
</dbReference>
<protein>
    <recommendedName>
        <fullName evidence="6">Lon proteolytic domain-containing protein</fullName>
    </recommendedName>
</protein>
<dbReference type="GO" id="GO:0005524">
    <property type="term" value="F:ATP binding"/>
    <property type="evidence" value="ECO:0007669"/>
    <property type="project" value="UniProtKB-KW"/>
</dbReference>
<dbReference type="Gene3D" id="3.30.230.10">
    <property type="match status" value="1"/>
</dbReference>
<dbReference type="GO" id="GO:0030163">
    <property type="term" value="P:protein catabolic process"/>
    <property type="evidence" value="ECO:0007669"/>
    <property type="project" value="InterPro"/>
</dbReference>
<dbReference type="InterPro" id="IPR008269">
    <property type="entry name" value="Lon_proteolytic"/>
</dbReference>
<keyword evidence="1" id="KW-0645">Protease</keyword>
<dbReference type="InterPro" id="IPR054594">
    <property type="entry name" value="Lon_lid"/>
</dbReference>
<dbReference type="GO" id="GO:0006508">
    <property type="term" value="P:proteolysis"/>
    <property type="evidence" value="ECO:0007669"/>
    <property type="project" value="UniProtKB-KW"/>
</dbReference>
<accession>A0A6C0D9W8</accession>
<keyword evidence="3" id="KW-0378">Hydrolase</keyword>
<dbReference type="Gene3D" id="1.10.8.60">
    <property type="match status" value="1"/>
</dbReference>
<dbReference type="Pfam" id="PF22667">
    <property type="entry name" value="Lon_lid"/>
    <property type="match status" value="1"/>
</dbReference>
<dbReference type="PRINTS" id="PR00830">
    <property type="entry name" value="ENDOLAPTASE"/>
</dbReference>
<evidence type="ECO:0000313" key="7">
    <source>
        <dbReference type="EMBL" id="QHT13150.1"/>
    </source>
</evidence>
<name>A0A6C0D9W8_9ZZZZ</name>
<evidence type="ECO:0000259" key="6">
    <source>
        <dbReference type="PROSITE" id="PS51786"/>
    </source>
</evidence>